<gene>
    <name evidence="5" type="ORF">Esi_0085_0098</name>
</gene>
<dbReference type="InterPro" id="IPR015943">
    <property type="entry name" value="WD40/YVTN_repeat-like_dom_sf"/>
</dbReference>
<dbReference type="STRING" id="2880.D7G7V1"/>
<evidence type="ECO:0000256" key="3">
    <source>
        <dbReference type="ARBA" id="ARBA00038145"/>
    </source>
</evidence>
<reference evidence="5 6" key="1">
    <citation type="journal article" date="2010" name="Nature">
        <title>The Ectocarpus genome and the independent evolution of multicellularity in brown algae.</title>
        <authorList>
            <person name="Cock J.M."/>
            <person name="Sterck L."/>
            <person name="Rouze P."/>
            <person name="Scornet D."/>
            <person name="Allen A.E."/>
            <person name="Amoutzias G."/>
            <person name="Anthouard V."/>
            <person name="Artiguenave F."/>
            <person name="Aury J.M."/>
            <person name="Badger J.H."/>
            <person name="Beszteri B."/>
            <person name="Billiau K."/>
            <person name="Bonnet E."/>
            <person name="Bothwell J.H."/>
            <person name="Bowler C."/>
            <person name="Boyen C."/>
            <person name="Brownlee C."/>
            <person name="Carrano C.J."/>
            <person name="Charrier B."/>
            <person name="Cho G.Y."/>
            <person name="Coelho S.M."/>
            <person name="Collen J."/>
            <person name="Corre E."/>
            <person name="Da Silva C."/>
            <person name="Delage L."/>
            <person name="Delaroque N."/>
            <person name="Dittami S.M."/>
            <person name="Doulbeau S."/>
            <person name="Elias M."/>
            <person name="Farnham G."/>
            <person name="Gachon C.M."/>
            <person name="Gschloessl B."/>
            <person name="Heesch S."/>
            <person name="Jabbari K."/>
            <person name="Jubin C."/>
            <person name="Kawai H."/>
            <person name="Kimura K."/>
            <person name="Kloareg B."/>
            <person name="Kupper F.C."/>
            <person name="Lang D."/>
            <person name="Le Bail A."/>
            <person name="Leblanc C."/>
            <person name="Lerouge P."/>
            <person name="Lohr M."/>
            <person name="Lopez P.J."/>
            <person name="Martens C."/>
            <person name="Maumus F."/>
            <person name="Michel G."/>
            <person name="Miranda-Saavedra D."/>
            <person name="Morales J."/>
            <person name="Moreau H."/>
            <person name="Motomura T."/>
            <person name="Nagasato C."/>
            <person name="Napoli C.A."/>
            <person name="Nelson D.R."/>
            <person name="Nyvall-Collen P."/>
            <person name="Peters A.F."/>
            <person name="Pommier C."/>
            <person name="Potin P."/>
            <person name="Poulain J."/>
            <person name="Quesneville H."/>
            <person name="Read B."/>
            <person name="Rensing S.A."/>
            <person name="Ritter A."/>
            <person name="Rousvoal S."/>
            <person name="Samanta M."/>
            <person name="Samson G."/>
            <person name="Schroeder D.C."/>
            <person name="Segurens B."/>
            <person name="Strittmatter M."/>
            <person name="Tonon T."/>
            <person name="Tregear J.W."/>
            <person name="Valentin K."/>
            <person name="von Dassow P."/>
            <person name="Yamagishi T."/>
            <person name="Van de Peer Y."/>
            <person name="Wincker P."/>
        </authorList>
    </citation>
    <scope>NUCLEOTIDE SEQUENCE [LARGE SCALE GENOMIC DNA]</scope>
    <source>
        <strain evidence="6">Ec32 / CCAP1310/4</strain>
    </source>
</reference>
<dbReference type="EMBL" id="FN649086">
    <property type="protein sequence ID" value="CBJ27832.1"/>
    <property type="molecule type" value="Genomic_DNA"/>
</dbReference>
<sequence>MTVGQGPSFVVRFTGDGKYCLVAGQDRTVRLYNPHRADPDKEGTTKAGELEQALLVKSYAGPHGYEVLDVAVLADNSRFVSCGEDKAAFLWDVSTGAVVRRIQGHEQRINSCCFGAEGSVLFTASYDKGRGGVTLYNKICLRVYLVALQQSSHCCINFSPPTTHATRAQTVRAWDMRSRNRSPIQTLEGCKDSATSVCTAPSGDEVVVGCVDGKVRTYDLRGARVHEDDVHAPVTHASVSHDGNCLLVTCLGGIVRLLEKSSGSQLNTYTGHLHKSYRMESWLANTDAHVISGSEDGHVYIWDIVEGKVTRTLKHHRRPVCSMSYHPSEPMLLTASYDGSAVLWAP</sequence>
<feature type="repeat" description="WD" evidence="4">
    <location>
        <begin position="290"/>
        <end position="312"/>
    </location>
</feature>
<dbReference type="Gene3D" id="2.130.10.10">
    <property type="entry name" value="YVTN repeat-like/Quinoprotein amine dehydrogenase"/>
    <property type="match status" value="1"/>
</dbReference>
<feature type="repeat" description="WD" evidence="4">
    <location>
        <begin position="313"/>
        <end position="346"/>
    </location>
</feature>
<organism evidence="5 6">
    <name type="scientific">Ectocarpus siliculosus</name>
    <name type="common">Brown alga</name>
    <name type="synonym">Conferva siliculosa</name>
    <dbReference type="NCBI Taxonomy" id="2880"/>
    <lineage>
        <taxon>Eukaryota</taxon>
        <taxon>Sar</taxon>
        <taxon>Stramenopiles</taxon>
        <taxon>Ochrophyta</taxon>
        <taxon>PX clade</taxon>
        <taxon>Phaeophyceae</taxon>
        <taxon>Ectocarpales</taxon>
        <taxon>Ectocarpaceae</taxon>
        <taxon>Ectocarpus</taxon>
    </lineage>
</organism>
<dbReference type="Proteomes" id="UP000002630">
    <property type="component" value="Linkage Group LG16"/>
</dbReference>
<keyword evidence="6" id="KW-1185">Reference proteome</keyword>
<dbReference type="PANTHER" id="PTHR22842:SF3">
    <property type="entry name" value="WD REPEAT DOMAIN-CONTAINING PROTEIN 83"/>
    <property type="match status" value="1"/>
</dbReference>
<accession>D7G7V1</accession>
<comment type="similarity">
    <text evidence="3">Belongs to the WD repeat MORG1 family.</text>
</comment>
<dbReference type="GO" id="GO:0005737">
    <property type="term" value="C:cytoplasm"/>
    <property type="evidence" value="ECO:0007669"/>
    <property type="project" value="UniProtKB-SubCell"/>
</dbReference>
<protein>
    <submittedName>
        <fullName evidence="5">Uncharacterized protein</fullName>
    </submittedName>
</protein>
<evidence type="ECO:0000256" key="2">
    <source>
        <dbReference type="ARBA" id="ARBA00022490"/>
    </source>
</evidence>
<feature type="repeat" description="WD" evidence="4">
    <location>
        <begin position="60"/>
        <end position="101"/>
    </location>
</feature>
<evidence type="ECO:0000256" key="1">
    <source>
        <dbReference type="ARBA" id="ARBA00004496"/>
    </source>
</evidence>
<dbReference type="FunCoup" id="D7G7V1">
    <property type="interactions" value="69"/>
</dbReference>
<evidence type="ECO:0000313" key="5">
    <source>
        <dbReference type="EMBL" id="CBJ27832.1"/>
    </source>
</evidence>
<dbReference type="GO" id="GO:0071013">
    <property type="term" value="C:catalytic step 2 spliceosome"/>
    <property type="evidence" value="ECO:0007669"/>
    <property type="project" value="TreeGrafter"/>
</dbReference>
<dbReference type="AlphaFoldDB" id="D7G7V1"/>
<dbReference type="eggNOG" id="KOG0316">
    <property type="taxonomic scope" value="Eukaryota"/>
</dbReference>
<dbReference type="InterPro" id="IPR001680">
    <property type="entry name" value="WD40_rpt"/>
</dbReference>
<keyword evidence="2" id="KW-0963">Cytoplasm</keyword>
<dbReference type="Pfam" id="PF00400">
    <property type="entry name" value="WD40"/>
    <property type="match status" value="6"/>
</dbReference>
<dbReference type="PROSITE" id="PS50082">
    <property type="entry name" value="WD_REPEATS_2"/>
    <property type="match status" value="3"/>
</dbReference>
<dbReference type="PANTHER" id="PTHR22842">
    <property type="entry name" value="WD40 REPEAT PROTEIN"/>
    <property type="match status" value="1"/>
</dbReference>
<keyword evidence="4" id="KW-0853">WD repeat</keyword>
<dbReference type="OrthoDB" id="71437at2759"/>
<name>D7G7V1_ECTSI</name>
<dbReference type="CDD" id="cd00200">
    <property type="entry name" value="WD40"/>
    <property type="match status" value="1"/>
</dbReference>
<dbReference type="EMBL" id="FN649741">
    <property type="protein sequence ID" value="CBJ27832.1"/>
    <property type="molecule type" value="Genomic_DNA"/>
</dbReference>
<dbReference type="OMA" id="MCWDIRT"/>
<dbReference type="InterPro" id="IPR036322">
    <property type="entry name" value="WD40_repeat_dom_sf"/>
</dbReference>
<dbReference type="SUPFAM" id="SSF50978">
    <property type="entry name" value="WD40 repeat-like"/>
    <property type="match status" value="1"/>
</dbReference>
<dbReference type="SMART" id="SM00320">
    <property type="entry name" value="WD40"/>
    <property type="match status" value="7"/>
</dbReference>
<evidence type="ECO:0000256" key="4">
    <source>
        <dbReference type="PROSITE-ProRule" id="PRU00221"/>
    </source>
</evidence>
<dbReference type="GO" id="GO:0000398">
    <property type="term" value="P:mRNA splicing, via spliceosome"/>
    <property type="evidence" value="ECO:0007669"/>
    <property type="project" value="TreeGrafter"/>
</dbReference>
<dbReference type="PROSITE" id="PS50294">
    <property type="entry name" value="WD_REPEATS_REGION"/>
    <property type="match status" value="1"/>
</dbReference>
<dbReference type="InterPro" id="IPR051980">
    <property type="entry name" value="WD_repeat_MORG1"/>
</dbReference>
<comment type="subcellular location">
    <subcellularLocation>
        <location evidence="1">Cytoplasm</location>
    </subcellularLocation>
</comment>
<proteinExistence type="inferred from homology"/>
<dbReference type="InParanoid" id="D7G7V1"/>
<evidence type="ECO:0000313" key="6">
    <source>
        <dbReference type="Proteomes" id="UP000002630"/>
    </source>
</evidence>